<dbReference type="CDD" id="cd00075">
    <property type="entry name" value="HATPase"/>
    <property type="match status" value="1"/>
</dbReference>
<dbReference type="PANTHER" id="PTHR45436">
    <property type="entry name" value="SENSOR HISTIDINE KINASE YKOH"/>
    <property type="match status" value="1"/>
</dbReference>
<evidence type="ECO:0000256" key="1">
    <source>
        <dbReference type="ARBA" id="ARBA00000085"/>
    </source>
</evidence>
<evidence type="ECO:0000256" key="4">
    <source>
        <dbReference type="ARBA" id="ARBA00022553"/>
    </source>
</evidence>
<evidence type="ECO:0000256" key="8">
    <source>
        <dbReference type="ARBA" id="ARBA00022777"/>
    </source>
</evidence>
<name>A0ABU3RIW3_9BACL</name>
<keyword evidence="11" id="KW-0902">Two-component regulatory system</keyword>
<dbReference type="PRINTS" id="PR00344">
    <property type="entry name" value="BCTRLSENSOR"/>
</dbReference>
<evidence type="ECO:0000256" key="9">
    <source>
        <dbReference type="ARBA" id="ARBA00022840"/>
    </source>
</evidence>
<keyword evidence="5" id="KW-0808">Transferase</keyword>
<dbReference type="InterPro" id="IPR003594">
    <property type="entry name" value="HATPase_dom"/>
</dbReference>
<evidence type="ECO:0000256" key="5">
    <source>
        <dbReference type="ARBA" id="ARBA00022679"/>
    </source>
</evidence>
<evidence type="ECO:0000259" key="14">
    <source>
        <dbReference type="PROSITE" id="PS50109"/>
    </source>
</evidence>
<evidence type="ECO:0000256" key="12">
    <source>
        <dbReference type="ARBA" id="ARBA00023136"/>
    </source>
</evidence>
<evidence type="ECO:0000256" key="11">
    <source>
        <dbReference type="ARBA" id="ARBA00023012"/>
    </source>
</evidence>
<dbReference type="PROSITE" id="PS50109">
    <property type="entry name" value="HIS_KIN"/>
    <property type="match status" value="1"/>
</dbReference>
<dbReference type="Pfam" id="PF02518">
    <property type="entry name" value="HATPase_c"/>
    <property type="match status" value="1"/>
</dbReference>
<dbReference type="PANTHER" id="PTHR45436:SF5">
    <property type="entry name" value="SENSOR HISTIDINE KINASE TRCS"/>
    <property type="match status" value="1"/>
</dbReference>
<keyword evidence="7" id="KW-0547">Nucleotide-binding</keyword>
<dbReference type="InterPro" id="IPR036097">
    <property type="entry name" value="HisK_dim/P_sf"/>
</dbReference>
<dbReference type="Proteomes" id="UP001260980">
    <property type="component" value="Unassembled WGS sequence"/>
</dbReference>
<keyword evidence="12 13" id="KW-0472">Membrane</keyword>
<dbReference type="EMBL" id="JAWCUD010000009">
    <property type="protein sequence ID" value="MDU0204063.1"/>
    <property type="molecule type" value="Genomic_DNA"/>
</dbReference>
<keyword evidence="6 13" id="KW-0812">Transmembrane</keyword>
<dbReference type="SMART" id="SM00388">
    <property type="entry name" value="HisKA"/>
    <property type="match status" value="1"/>
</dbReference>
<dbReference type="Pfam" id="PF00512">
    <property type="entry name" value="HisKA"/>
    <property type="match status" value="1"/>
</dbReference>
<dbReference type="SMART" id="SM00387">
    <property type="entry name" value="HATPase_c"/>
    <property type="match status" value="1"/>
</dbReference>
<dbReference type="Gene3D" id="1.10.287.130">
    <property type="match status" value="1"/>
</dbReference>
<reference evidence="15 16" key="1">
    <citation type="submission" date="2023-10" db="EMBL/GenBank/DDBJ databases">
        <title>Paenibacillus strain PFR10 Genome sequencing and assembly.</title>
        <authorList>
            <person name="Kim I."/>
        </authorList>
    </citation>
    <scope>NUCLEOTIDE SEQUENCE [LARGE SCALE GENOMIC DNA]</scope>
    <source>
        <strain evidence="15 16">PFR10</strain>
    </source>
</reference>
<keyword evidence="4" id="KW-0597">Phosphoprotein</keyword>
<keyword evidence="9 15" id="KW-0067">ATP-binding</keyword>
<keyword evidence="10 13" id="KW-1133">Transmembrane helix</keyword>
<dbReference type="Gene3D" id="3.30.565.10">
    <property type="entry name" value="Histidine kinase-like ATPase, C-terminal domain"/>
    <property type="match status" value="1"/>
</dbReference>
<gene>
    <name evidence="15" type="ORF">RQP52_23545</name>
</gene>
<dbReference type="EC" id="2.7.13.3" evidence="3"/>
<dbReference type="InterPro" id="IPR036890">
    <property type="entry name" value="HATPase_C_sf"/>
</dbReference>
<evidence type="ECO:0000256" key="7">
    <source>
        <dbReference type="ARBA" id="ARBA00022741"/>
    </source>
</evidence>
<accession>A0ABU3RIW3</accession>
<dbReference type="InterPro" id="IPR050428">
    <property type="entry name" value="TCS_sensor_his_kinase"/>
</dbReference>
<comment type="caution">
    <text evidence="15">The sequence shown here is derived from an EMBL/GenBank/DDBJ whole genome shotgun (WGS) entry which is preliminary data.</text>
</comment>
<feature type="transmembrane region" description="Helical" evidence="13">
    <location>
        <begin position="12"/>
        <end position="32"/>
    </location>
</feature>
<dbReference type="SUPFAM" id="SSF47384">
    <property type="entry name" value="Homodimeric domain of signal transducing histidine kinase"/>
    <property type="match status" value="1"/>
</dbReference>
<proteinExistence type="predicted"/>
<evidence type="ECO:0000313" key="15">
    <source>
        <dbReference type="EMBL" id="MDU0204063.1"/>
    </source>
</evidence>
<protein>
    <recommendedName>
        <fullName evidence="3">histidine kinase</fullName>
        <ecNumber evidence="3">2.7.13.3</ecNumber>
    </recommendedName>
</protein>
<evidence type="ECO:0000313" key="16">
    <source>
        <dbReference type="Proteomes" id="UP001260980"/>
    </source>
</evidence>
<dbReference type="GO" id="GO:0005524">
    <property type="term" value="F:ATP binding"/>
    <property type="evidence" value="ECO:0007669"/>
    <property type="project" value="UniProtKB-KW"/>
</dbReference>
<feature type="domain" description="Histidine kinase" evidence="14">
    <location>
        <begin position="209"/>
        <end position="431"/>
    </location>
</feature>
<sequence>MFERTRKQLTIFFGSILGVVIILITAFFYLLLQKSLQHNEIQKLDDLKNKMAQQWEHRIEEQAKGIRPMDRKNVEWIFLLSDELIVWVSPDQKTQISPSHYTAMSNQLLNWSQRYEMKRENGERFYMDESEKKQTFLVSSQILNDAGGVYWMAIDISSNEALLRTIRLILMLSTVVLLSIAIWLAYFFAGKAMVPIKKSYARQVEFTTNASHELRTPLSVIHSSVELLEECKDTLPEFEQHILDSLQDEVKRMIRLVESLLTLARSDSKSLPIKMDKVNLVQVSHHMYQAIQPLALAKGIILKLDAPVIEHELTFIHGNLDQIKQLVYILLDNAIKYTPPGGQVTITFLTSQDGRPTLQIADTGIGIPKEELARIFERFYRVDKARSRELGGAGLGLSIAADILNSHSAYIHVTSEEGKGSLFEIEFQPERISV</sequence>
<comment type="subcellular location">
    <subcellularLocation>
        <location evidence="2">Membrane</location>
    </subcellularLocation>
</comment>
<organism evidence="15 16">
    <name type="scientific">Paenibacillus violae</name>
    <dbReference type="NCBI Taxonomy" id="3077234"/>
    <lineage>
        <taxon>Bacteria</taxon>
        <taxon>Bacillati</taxon>
        <taxon>Bacillota</taxon>
        <taxon>Bacilli</taxon>
        <taxon>Bacillales</taxon>
        <taxon>Paenibacillaceae</taxon>
        <taxon>Paenibacillus</taxon>
    </lineage>
</organism>
<dbReference type="RefSeq" id="WP_315954116.1">
    <property type="nucleotide sequence ID" value="NZ_JAWCUD010000009.1"/>
</dbReference>
<evidence type="ECO:0000256" key="13">
    <source>
        <dbReference type="SAM" id="Phobius"/>
    </source>
</evidence>
<dbReference type="SUPFAM" id="SSF55874">
    <property type="entry name" value="ATPase domain of HSP90 chaperone/DNA topoisomerase II/histidine kinase"/>
    <property type="match status" value="1"/>
</dbReference>
<dbReference type="CDD" id="cd00082">
    <property type="entry name" value="HisKA"/>
    <property type="match status" value="1"/>
</dbReference>
<evidence type="ECO:0000256" key="6">
    <source>
        <dbReference type="ARBA" id="ARBA00022692"/>
    </source>
</evidence>
<keyword evidence="16" id="KW-1185">Reference proteome</keyword>
<keyword evidence="8" id="KW-0418">Kinase</keyword>
<dbReference type="InterPro" id="IPR004358">
    <property type="entry name" value="Sig_transdc_His_kin-like_C"/>
</dbReference>
<comment type="catalytic activity">
    <reaction evidence="1">
        <text>ATP + protein L-histidine = ADP + protein N-phospho-L-histidine.</text>
        <dbReference type="EC" id="2.7.13.3"/>
    </reaction>
</comment>
<evidence type="ECO:0000256" key="10">
    <source>
        <dbReference type="ARBA" id="ARBA00022989"/>
    </source>
</evidence>
<evidence type="ECO:0000256" key="3">
    <source>
        <dbReference type="ARBA" id="ARBA00012438"/>
    </source>
</evidence>
<feature type="transmembrane region" description="Helical" evidence="13">
    <location>
        <begin position="168"/>
        <end position="189"/>
    </location>
</feature>
<dbReference type="InterPro" id="IPR003661">
    <property type="entry name" value="HisK_dim/P_dom"/>
</dbReference>
<evidence type="ECO:0000256" key="2">
    <source>
        <dbReference type="ARBA" id="ARBA00004370"/>
    </source>
</evidence>
<dbReference type="InterPro" id="IPR005467">
    <property type="entry name" value="His_kinase_dom"/>
</dbReference>